<reference evidence="5 8" key="2">
    <citation type="journal article" date="2018" name="Nat. Biotechnol.">
        <title>A standardized bacterial taxonomy based on genome phylogeny substantially revises the tree of life.</title>
        <authorList>
            <person name="Parks D.H."/>
            <person name="Chuvochina M."/>
            <person name="Waite D.W."/>
            <person name="Rinke C."/>
            <person name="Skarshewski A."/>
            <person name="Chaumeil P.A."/>
            <person name="Hugenholtz P."/>
        </authorList>
    </citation>
    <scope>NUCLEOTIDE SEQUENCE [LARGE SCALE GENOMIC DNA]</scope>
    <source>
        <strain evidence="5">UBA8739</strain>
    </source>
</reference>
<dbReference type="OrthoDB" id="9802896at2"/>
<dbReference type="SUPFAM" id="SSF53850">
    <property type="entry name" value="Periplasmic binding protein-like II"/>
    <property type="match status" value="1"/>
</dbReference>
<evidence type="ECO:0000256" key="4">
    <source>
        <dbReference type="SAM" id="SignalP"/>
    </source>
</evidence>
<dbReference type="EMBL" id="LPZR01000081">
    <property type="protein sequence ID" value="KYO54707.1"/>
    <property type="molecule type" value="Genomic_DNA"/>
</dbReference>
<dbReference type="EMBL" id="DMAI01000499">
    <property type="protein sequence ID" value="HAE51608.1"/>
    <property type="molecule type" value="Genomic_DNA"/>
</dbReference>
<evidence type="ECO:0000313" key="8">
    <source>
        <dbReference type="Proteomes" id="UP000257706"/>
    </source>
</evidence>
<dbReference type="PANTHER" id="PTHR35841:SF1">
    <property type="entry name" value="PHOSPHONATES-BINDING PERIPLASMIC PROTEIN"/>
    <property type="match status" value="1"/>
</dbReference>
<dbReference type="NCBIfam" id="TIGR01098">
    <property type="entry name" value="3A0109s03R"/>
    <property type="match status" value="1"/>
</dbReference>
<dbReference type="Pfam" id="PF12974">
    <property type="entry name" value="Phosphonate-bd"/>
    <property type="match status" value="1"/>
</dbReference>
<dbReference type="GO" id="GO:0015716">
    <property type="term" value="P:organic phosphonate transport"/>
    <property type="evidence" value="ECO:0007669"/>
    <property type="project" value="InterPro"/>
</dbReference>
<dbReference type="AlphaFoldDB" id="A0A162LF01"/>
<comment type="similarity">
    <text evidence="1">Belongs to the phosphate/phosphite/phosphonate binding protein family.</text>
</comment>
<organism evidence="6 7">
    <name type="scientific">Tistrella mobilis</name>
    <dbReference type="NCBI Taxonomy" id="171437"/>
    <lineage>
        <taxon>Bacteria</taxon>
        <taxon>Pseudomonadati</taxon>
        <taxon>Pseudomonadota</taxon>
        <taxon>Alphaproteobacteria</taxon>
        <taxon>Geminicoccales</taxon>
        <taxon>Geminicoccaceae</taxon>
        <taxon>Tistrella</taxon>
    </lineage>
</organism>
<dbReference type="InterPro" id="IPR017797">
    <property type="entry name" value="Phosphnate-bd"/>
</dbReference>
<dbReference type="Proteomes" id="UP000075787">
    <property type="component" value="Unassembled WGS sequence"/>
</dbReference>
<evidence type="ECO:0000256" key="1">
    <source>
        <dbReference type="ARBA" id="ARBA00007162"/>
    </source>
</evidence>
<evidence type="ECO:0000256" key="3">
    <source>
        <dbReference type="SAM" id="Coils"/>
    </source>
</evidence>
<dbReference type="NCBIfam" id="TIGR03431">
    <property type="entry name" value="PhnD"/>
    <property type="match status" value="1"/>
</dbReference>
<feature type="coiled-coil region" evidence="3">
    <location>
        <begin position="313"/>
        <end position="340"/>
    </location>
</feature>
<dbReference type="Gene3D" id="3.40.190.10">
    <property type="entry name" value="Periplasmic binding protein-like II"/>
    <property type="match status" value="2"/>
</dbReference>
<keyword evidence="3" id="KW-0175">Coiled coil</keyword>
<accession>A0A162LF01</accession>
<feature type="signal peptide" evidence="4">
    <location>
        <begin position="1"/>
        <end position="25"/>
    </location>
</feature>
<reference evidence="6 7" key="1">
    <citation type="submission" date="2015-12" db="EMBL/GenBank/DDBJ databases">
        <title>Genome sequence of Tistrella mobilis MCCC 1A02139.</title>
        <authorList>
            <person name="Lu L."/>
            <person name="Lai Q."/>
            <person name="Shao Z."/>
            <person name="Qian P."/>
        </authorList>
    </citation>
    <scope>NUCLEOTIDE SEQUENCE [LARGE SCALE GENOMIC DNA]</scope>
    <source>
        <strain evidence="6 7">MCCC 1A02139</strain>
    </source>
</reference>
<evidence type="ECO:0000256" key="2">
    <source>
        <dbReference type="ARBA" id="ARBA00022729"/>
    </source>
</evidence>
<dbReference type="GeneID" id="97241467"/>
<protein>
    <submittedName>
        <fullName evidence="6">Phosphonate ABC transporter substrate-binding protein</fullName>
    </submittedName>
</protein>
<evidence type="ECO:0000313" key="7">
    <source>
        <dbReference type="Proteomes" id="UP000075787"/>
    </source>
</evidence>
<evidence type="ECO:0000313" key="6">
    <source>
        <dbReference type="EMBL" id="KYO54707.1"/>
    </source>
</evidence>
<feature type="chain" id="PRO_5036301076" evidence="4">
    <location>
        <begin position="26"/>
        <end position="344"/>
    </location>
</feature>
<gene>
    <name evidence="5" type="primary">phnD</name>
    <name evidence="6" type="ORF">AUP44_24700</name>
    <name evidence="5" type="ORF">DCK97_29770</name>
</gene>
<proteinExistence type="inferred from homology"/>
<keyword evidence="2 4" id="KW-0732">Signal</keyword>
<dbReference type="CDD" id="cd13575">
    <property type="entry name" value="PBP2_PnhD"/>
    <property type="match status" value="1"/>
</dbReference>
<dbReference type="Proteomes" id="UP000257706">
    <property type="component" value="Unassembled WGS sequence"/>
</dbReference>
<dbReference type="GO" id="GO:0043190">
    <property type="term" value="C:ATP-binding cassette (ABC) transporter complex"/>
    <property type="evidence" value="ECO:0007669"/>
    <property type="project" value="InterPro"/>
</dbReference>
<dbReference type="GO" id="GO:0055085">
    <property type="term" value="P:transmembrane transport"/>
    <property type="evidence" value="ECO:0007669"/>
    <property type="project" value="InterPro"/>
</dbReference>
<comment type="caution">
    <text evidence="6">The sequence shown here is derived from an EMBL/GenBank/DDBJ whole genome shotgun (WGS) entry which is preliminary data.</text>
</comment>
<dbReference type="InterPro" id="IPR005770">
    <property type="entry name" value="PhnD"/>
</dbReference>
<evidence type="ECO:0000313" key="5">
    <source>
        <dbReference type="EMBL" id="HAE51608.1"/>
    </source>
</evidence>
<sequence>MFLKRLTQVAVAAAIAVGSALPAAAAEDMKITSMKEINFGIISTESTQNLKTMWDPFLADMSRKLGVEVKAFFAPDYAGIIQGMRFDKVDVAWYGNKSAMEAVDRAGGEIFAQTVAADGSPGYWSLLITQADRTDLNSVEDMLAKAKDLTFSNGDPNSTSGFLVPSYYVFAQNNVDARTAFKRTLAANHETNALAVANGQVDVATNNTENMARLEKTFPEKAKQIKVIWKSPLIPADPIVWRTSLPAEAKEKIASFFLTYGVEGPDAEKEKAVLQGLTWAPFRKSSNDQLIPIRQLELFRSKAKLEADTAMAADEKAKKIAEIDAQLDALNKRAAEIEKAAKAS</sequence>
<dbReference type="Gene3D" id="1.20.58.90">
    <property type="match status" value="1"/>
</dbReference>
<name>A0A162LF01_9PROT</name>
<dbReference type="PANTHER" id="PTHR35841">
    <property type="entry name" value="PHOSPHONATES-BINDING PERIPLASMIC PROTEIN"/>
    <property type="match status" value="1"/>
</dbReference>
<dbReference type="RefSeq" id="WP_062762807.1">
    <property type="nucleotide sequence ID" value="NZ_CP121027.1"/>
</dbReference>